<dbReference type="InParanoid" id="A0A1Z5K9Q8"/>
<evidence type="ECO:0000313" key="4">
    <source>
        <dbReference type="Proteomes" id="UP000198406"/>
    </source>
</evidence>
<dbReference type="EMBL" id="BDSP01000193">
    <property type="protein sequence ID" value="GAX22964.1"/>
    <property type="molecule type" value="Genomic_DNA"/>
</dbReference>
<dbReference type="OrthoDB" id="48514at2759"/>
<reference evidence="3 4" key="1">
    <citation type="journal article" date="2015" name="Plant Cell">
        <title>Oil accumulation by the oleaginous diatom Fistulifera solaris as revealed by the genome and transcriptome.</title>
        <authorList>
            <person name="Tanaka T."/>
            <person name="Maeda Y."/>
            <person name="Veluchamy A."/>
            <person name="Tanaka M."/>
            <person name="Abida H."/>
            <person name="Marechal E."/>
            <person name="Bowler C."/>
            <person name="Muto M."/>
            <person name="Sunaga Y."/>
            <person name="Tanaka M."/>
            <person name="Yoshino T."/>
            <person name="Taniguchi T."/>
            <person name="Fukuda Y."/>
            <person name="Nemoto M."/>
            <person name="Matsumoto M."/>
            <person name="Wong P.S."/>
            <person name="Aburatani S."/>
            <person name="Fujibuchi W."/>
        </authorList>
    </citation>
    <scope>NUCLEOTIDE SEQUENCE [LARGE SCALE GENOMIC DNA]</scope>
    <source>
        <strain evidence="3 4">JPCC DA0580</strain>
    </source>
</reference>
<gene>
    <name evidence="3" type="ORF">FisN_15Hh141</name>
</gene>
<dbReference type="GO" id="GO:0003700">
    <property type="term" value="F:DNA-binding transcription factor activity"/>
    <property type="evidence" value="ECO:0007669"/>
    <property type="project" value="InterPro"/>
</dbReference>
<comment type="caution">
    <text evidence="3">The sequence shown here is derived from an EMBL/GenBank/DDBJ whole genome shotgun (WGS) entry which is preliminary data.</text>
</comment>
<dbReference type="AlphaFoldDB" id="A0A1Z5K9Q8"/>
<evidence type="ECO:0000256" key="1">
    <source>
        <dbReference type="ARBA" id="ARBA00007788"/>
    </source>
</evidence>
<dbReference type="InterPro" id="IPR013324">
    <property type="entry name" value="RNA_pol_sigma_r3/r4-like"/>
</dbReference>
<dbReference type="Gene3D" id="1.10.10.10">
    <property type="entry name" value="Winged helix-like DNA-binding domain superfamily/Winged helix DNA-binding domain"/>
    <property type="match status" value="1"/>
</dbReference>
<keyword evidence="4" id="KW-1185">Reference proteome</keyword>
<dbReference type="Proteomes" id="UP000198406">
    <property type="component" value="Unassembled WGS sequence"/>
</dbReference>
<dbReference type="PANTHER" id="PTHR30603:SF47">
    <property type="entry name" value="RNA POLYMERASE SIGMA FACTOR SIGD, CHLOROPLASTIC"/>
    <property type="match status" value="1"/>
</dbReference>
<dbReference type="GO" id="GO:0006352">
    <property type="term" value="P:DNA-templated transcription initiation"/>
    <property type="evidence" value="ECO:0007669"/>
    <property type="project" value="InterPro"/>
</dbReference>
<dbReference type="InterPro" id="IPR013325">
    <property type="entry name" value="RNA_pol_sigma_r2"/>
</dbReference>
<dbReference type="SUPFAM" id="SSF88946">
    <property type="entry name" value="Sigma2 domain of RNA polymerase sigma factors"/>
    <property type="match status" value="1"/>
</dbReference>
<accession>A0A1Z5K9Q8</accession>
<feature type="chain" id="PRO_5012554826" evidence="2">
    <location>
        <begin position="25"/>
        <end position="373"/>
    </location>
</feature>
<dbReference type="InterPro" id="IPR036388">
    <property type="entry name" value="WH-like_DNA-bd_sf"/>
</dbReference>
<name>A0A1Z5K9Q8_FISSO</name>
<protein>
    <submittedName>
        <fullName evidence="3">Uncharacterized protein</fullName>
    </submittedName>
</protein>
<dbReference type="PANTHER" id="PTHR30603">
    <property type="entry name" value="RNA POLYMERASE SIGMA FACTOR RPO"/>
    <property type="match status" value="1"/>
</dbReference>
<feature type="signal peptide" evidence="2">
    <location>
        <begin position="1"/>
        <end position="24"/>
    </location>
</feature>
<dbReference type="Gene3D" id="1.10.1740.10">
    <property type="match status" value="1"/>
</dbReference>
<evidence type="ECO:0000256" key="2">
    <source>
        <dbReference type="SAM" id="SignalP"/>
    </source>
</evidence>
<dbReference type="SUPFAM" id="SSF88659">
    <property type="entry name" value="Sigma3 and sigma4 domains of RNA polymerase sigma factors"/>
    <property type="match status" value="1"/>
</dbReference>
<proteinExistence type="inferred from homology"/>
<evidence type="ECO:0000313" key="3">
    <source>
        <dbReference type="EMBL" id="GAX22964.1"/>
    </source>
</evidence>
<organism evidence="3 4">
    <name type="scientific">Fistulifera solaris</name>
    <name type="common">Oleaginous diatom</name>
    <dbReference type="NCBI Taxonomy" id="1519565"/>
    <lineage>
        <taxon>Eukaryota</taxon>
        <taxon>Sar</taxon>
        <taxon>Stramenopiles</taxon>
        <taxon>Ochrophyta</taxon>
        <taxon>Bacillariophyta</taxon>
        <taxon>Bacillariophyceae</taxon>
        <taxon>Bacillariophycidae</taxon>
        <taxon>Naviculales</taxon>
        <taxon>Naviculaceae</taxon>
        <taxon>Fistulifera</taxon>
    </lineage>
</organism>
<dbReference type="InterPro" id="IPR050239">
    <property type="entry name" value="Sigma-70_RNA_pol_init_factors"/>
</dbReference>
<sequence length="373" mass="43219">MRASTRIHIASATVLLLSLQTGFGFIPFDSTSVSSSRRMVASERSEFNILEDKFGHVNRELAERIWTWEQERRQERNLPKLEYSVRAGLRLVEDMVQDIDDVDMIQEGLTALLDAMSDYRSQPDHDFETYAKKRIQERLAEYRNEDRPVKVPAAISEVVERARVLHTKYRSWSRVARELDMPLERLQQYAQLANRKTLLSMERTVEVRKPWLDDRVQTVDQDVWELQSGKLLDNGEKVQKDELVEDYLDETINTEGDDDSYIQQEQIAGRLQDVIPSDDPSPDDIILQELIESDLQSFLRSALNEQEITVIRSAYGLGDTPPQSAQAIAKKIQVKPSEVRVILETSLKKLRESYVQRFVQDDEDDEDFIIESV</sequence>
<keyword evidence="2" id="KW-0732">Signal</keyword>
<comment type="similarity">
    <text evidence="1">Belongs to the sigma-70 factor family.</text>
</comment>